<keyword evidence="3" id="KW-0804">Transcription</keyword>
<dbReference type="Proteomes" id="UP001230426">
    <property type="component" value="Unassembled WGS sequence"/>
</dbReference>
<comment type="caution">
    <text evidence="5">The sequence shown here is derived from an EMBL/GenBank/DDBJ whole genome shotgun (WGS) entry which is preliminary data.</text>
</comment>
<dbReference type="Pfam" id="PF07702">
    <property type="entry name" value="UTRA"/>
    <property type="match status" value="1"/>
</dbReference>
<keyword evidence="2" id="KW-0238">DNA-binding</keyword>
<dbReference type="PANTHER" id="PTHR44846">
    <property type="entry name" value="MANNOSYL-D-GLYCERATE TRANSPORT/METABOLISM SYSTEM REPRESSOR MNGR-RELATED"/>
    <property type="match status" value="1"/>
</dbReference>
<dbReference type="InterPro" id="IPR050679">
    <property type="entry name" value="Bact_HTH_transcr_reg"/>
</dbReference>
<dbReference type="EMBL" id="JAUSRB010000002">
    <property type="protein sequence ID" value="MDP9866630.1"/>
    <property type="molecule type" value="Genomic_DNA"/>
</dbReference>
<dbReference type="SUPFAM" id="SSF64288">
    <property type="entry name" value="Chorismate lyase-like"/>
    <property type="match status" value="1"/>
</dbReference>
<dbReference type="PROSITE" id="PS50949">
    <property type="entry name" value="HTH_GNTR"/>
    <property type="match status" value="1"/>
</dbReference>
<dbReference type="SMART" id="SM00866">
    <property type="entry name" value="UTRA"/>
    <property type="match status" value="1"/>
</dbReference>
<dbReference type="Pfam" id="PF00392">
    <property type="entry name" value="GntR"/>
    <property type="match status" value="1"/>
</dbReference>
<dbReference type="PANTHER" id="PTHR44846:SF17">
    <property type="entry name" value="GNTR-FAMILY TRANSCRIPTIONAL REGULATOR"/>
    <property type="match status" value="1"/>
</dbReference>
<evidence type="ECO:0000256" key="2">
    <source>
        <dbReference type="ARBA" id="ARBA00023125"/>
    </source>
</evidence>
<name>A0ABT9RE06_9ACTN</name>
<gene>
    <name evidence="5" type="ORF">J2S55_005896</name>
</gene>
<feature type="domain" description="HTH gntR-type" evidence="4">
    <location>
        <begin position="1"/>
        <end position="69"/>
    </location>
</feature>
<dbReference type="InterPro" id="IPR028978">
    <property type="entry name" value="Chorismate_lyase_/UTRA_dom_sf"/>
</dbReference>
<organism evidence="5 6">
    <name type="scientific">Streptosporangium brasiliense</name>
    <dbReference type="NCBI Taxonomy" id="47480"/>
    <lineage>
        <taxon>Bacteria</taxon>
        <taxon>Bacillati</taxon>
        <taxon>Actinomycetota</taxon>
        <taxon>Actinomycetes</taxon>
        <taxon>Streptosporangiales</taxon>
        <taxon>Streptosporangiaceae</taxon>
        <taxon>Streptosporangium</taxon>
    </lineage>
</organism>
<keyword evidence="1" id="KW-0805">Transcription regulation</keyword>
<dbReference type="CDD" id="cd07377">
    <property type="entry name" value="WHTH_GntR"/>
    <property type="match status" value="1"/>
</dbReference>
<dbReference type="SMART" id="SM00345">
    <property type="entry name" value="HTH_GNTR"/>
    <property type="match status" value="1"/>
</dbReference>
<dbReference type="InterPro" id="IPR000524">
    <property type="entry name" value="Tscrpt_reg_HTH_GntR"/>
</dbReference>
<dbReference type="RefSeq" id="WP_306867606.1">
    <property type="nucleotide sequence ID" value="NZ_JAUSRB010000002.1"/>
</dbReference>
<protein>
    <submittedName>
        <fullName evidence="5">GntR family transcriptional regulator</fullName>
    </submittedName>
</protein>
<dbReference type="InterPro" id="IPR011663">
    <property type="entry name" value="UTRA"/>
</dbReference>
<keyword evidence="6" id="KW-1185">Reference proteome</keyword>
<evidence type="ECO:0000313" key="5">
    <source>
        <dbReference type="EMBL" id="MDP9866630.1"/>
    </source>
</evidence>
<evidence type="ECO:0000256" key="3">
    <source>
        <dbReference type="ARBA" id="ARBA00023163"/>
    </source>
</evidence>
<proteinExistence type="predicted"/>
<dbReference type="SUPFAM" id="SSF46785">
    <property type="entry name" value="Winged helix' DNA-binding domain"/>
    <property type="match status" value="1"/>
</dbReference>
<evidence type="ECO:0000259" key="4">
    <source>
        <dbReference type="PROSITE" id="PS50949"/>
    </source>
</evidence>
<accession>A0ABT9RE06</accession>
<sequence>MTRWQDVADDLRTAILNGTYPPDSTIPKEEQLEARYDCSRTMIRRAVAQLTKEGLLRPVRKGGTYVQQHPARQRLTLDTGAYRDELGYFFAAATQPLRPLQPPTVTEGPCPPDLVALLGLETGASVVIRDRVMGDPGAGRAVQLATSYLPADLAAGTVLAEADTGPGGIYDRMEQDLGWGVLEWAGAISARAATPEETSLLGLAPGVPVLCVTRTTTATAGPTAGRVVEVNVTRRDASRFEVGYPIVRE</sequence>
<dbReference type="InterPro" id="IPR036388">
    <property type="entry name" value="WH-like_DNA-bd_sf"/>
</dbReference>
<dbReference type="Gene3D" id="1.10.10.10">
    <property type="entry name" value="Winged helix-like DNA-binding domain superfamily/Winged helix DNA-binding domain"/>
    <property type="match status" value="1"/>
</dbReference>
<dbReference type="InterPro" id="IPR036390">
    <property type="entry name" value="WH_DNA-bd_sf"/>
</dbReference>
<dbReference type="Gene3D" id="3.40.1410.10">
    <property type="entry name" value="Chorismate lyase-like"/>
    <property type="match status" value="1"/>
</dbReference>
<reference evidence="5 6" key="1">
    <citation type="submission" date="2023-07" db="EMBL/GenBank/DDBJ databases">
        <title>Sequencing the genomes of 1000 actinobacteria strains.</title>
        <authorList>
            <person name="Klenk H.-P."/>
        </authorList>
    </citation>
    <scope>NUCLEOTIDE SEQUENCE [LARGE SCALE GENOMIC DNA]</scope>
    <source>
        <strain evidence="5 6">DSM 44109</strain>
    </source>
</reference>
<dbReference type="PRINTS" id="PR00035">
    <property type="entry name" value="HTHGNTR"/>
</dbReference>
<evidence type="ECO:0000256" key="1">
    <source>
        <dbReference type="ARBA" id="ARBA00023015"/>
    </source>
</evidence>
<evidence type="ECO:0000313" key="6">
    <source>
        <dbReference type="Proteomes" id="UP001230426"/>
    </source>
</evidence>